<comment type="caution">
    <text evidence="2">The sequence shown here is derived from an EMBL/GenBank/DDBJ whole genome shotgun (WGS) entry which is preliminary data.</text>
</comment>
<evidence type="ECO:0000313" key="2">
    <source>
        <dbReference type="EMBL" id="KAK2956143.1"/>
    </source>
</evidence>
<accession>A0ABQ9XXE2</accession>
<evidence type="ECO:0000256" key="1">
    <source>
        <dbReference type="SAM" id="MobiDB-lite"/>
    </source>
</evidence>
<sequence length="486" mass="54336">MVLHSKPFSKLARSSPERLDMQRKNGKQKLDVLSCALESWLCVLIRSGHDRMSRCGVKGGRSTNVHNDSLRESRSSRSAVRTLWRSAASVLADLALRSSRINITNRQHSNTLASASSIGLQKWDGQFQTIRIVGCSFSRRTQPHLRSRPLHTRRVLFPLPLLPHSPPLLSSSPPSTQPSLCPPWLSTHSLHAISTITGLLIKISLDAHPTSTLASNSINDVPAPRVHHYRDTDTGVEATKGIEDKSLCEHAEKPSLATREQTSSWTKTMEIDDEEYDLLLVCAEMSETDESMLTVDGMILASEYSPDQNFVFATPFSFAVSIFSKHPSTSSLPLSYVWTRPRLIRHQVRIGASECTESIRRCIFEGHSALSPFSFSSHLRQPFFLASLIVLVLIISLHGQEDWNTITSIGLSLKGWKAQDPEVLQSGKRIVQALLSEDLEDTLDQTLMDGEDRLSHRYIVDVCHSVFMFLGANESEPPYPHPPFWT</sequence>
<feature type="region of interest" description="Disordered" evidence="1">
    <location>
        <begin position="1"/>
        <end position="23"/>
    </location>
</feature>
<dbReference type="Proteomes" id="UP001281761">
    <property type="component" value="Unassembled WGS sequence"/>
</dbReference>
<gene>
    <name evidence="2" type="ORF">BLNAU_8923</name>
</gene>
<dbReference type="EMBL" id="JARBJD010000059">
    <property type="protein sequence ID" value="KAK2956143.1"/>
    <property type="molecule type" value="Genomic_DNA"/>
</dbReference>
<name>A0ABQ9XXE2_9EUKA</name>
<protein>
    <submittedName>
        <fullName evidence="2">Uncharacterized protein</fullName>
    </submittedName>
</protein>
<keyword evidence="3" id="KW-1185">Reference proteome</keyword>
<reference evidence="2 3" key="1">
    <citation type="journal article" date="2022" name="bioRxiv">
        <title>Genomics of Preaxostyla Flagellates Illuminates Evolutionary Transitions and the Path Towards Mitochondrial Loss.</title>
        <authorList>
            <person name="Novak L.V.F."/>
            <person name="Treitli S.C."/>
            <person name="Pyrih J."/>
            <person name="Halakuc P."/>
            <person name="Pipaliya S.V."/>
            <person name="Vacek V."/>
            <person name="Brzon O."/>
            <person name="Soukal P."/>
            <person name="Eme L."/>
            <person name="Dacks J.B."/>
            <person name="Karnkowska A."/>
            <person name="Elias M."/>
            <person name="Hampl V."/>
        </authorList>
    </citation>
    <scope>NUCLEOTIDE SEQUENCE [LARGE SCALE GENOMIC DNA]</scope>
    <source>
        <strain evidence="2">NAU3</strain>
        <tissue evidence="2">Gut</tissue>
    </source>
</reference>
<organism evidence="2 3">
    <name type="scientific">Blattamonas nauphoetae</name>
    <dbReference type="NCBI Taxonomy" id="2049346"/>
    <lineage>
        <taxon>Eukaryota</taxon>
        <taxon>Metamonada</taxon>
        <taxon>Preaxostyla</taxon>
        <taxon>Oxymonadida</taxon>
        <taxon>Blattamonas</taxon>
    </lineage>
</organism>
<proteinExistence type="predicted"/>
<evidence type="ECO:0000313" key="3">
    <source>
        <dbReference type="Proteomes" id="UP001281761"/>
    </source>
</evidence>